<dbReference type="Proteomes" id="UP000062255">
    <property type="component" value="Chromosome"/>
</dbReference>
<evidence type="ECO:0000259" key="1">
    <source>
        <dbReference type="Pfam" id="PF13556"/>
    </source>
</evidence>
<dbReference type="AlphaFoldDB" id="A0A0K0X9Z9"/>
<dbReference type="OrthoDB" id="33973at2"/>
<dbReference type="PANTHER" id="PTHR33744">
    <property type="entry name" value="CARBOHYDRATE DIACID REGULATOR"/>
    <property type="match status" value="1"/>
</dbReference>
<dbReference type="PATRIC" id="fig|134601.6.peg.4703"/>
<feature type="domain" description="RsbT co-antagonist protein RsbRD N-terminal" evidence="2">
    <location>
        <begin position="23"/>
        <end position="156"/>
    </location>
</feature>
<dbReference type="PANTHER" id="PTHR33744:SF1">
    <property type="entry name" value="DNA-BINDING TRANSCRIPTIONAL ACTIVATOR ADER"/>
    <property type="match status" value="1"/>
</dbReference>
<dbReference type="InterPro" id="IPR025751">
    <property type="entry name" value="RsbRD_N_dom"/>
</dbReference>
<proteinExistence type="predicted"/>
<dbReference type="InterPro" id="IPR025736">
    <property type="entry name" value="PucR_C-HTH_dom"/>
</dbReference>
<name>A0A0K0X9Z9_MYCGD</name>
<dbReference type="STRING" id="134601.AFA91_22775"/>
<dbReference type="EMBL" id="CP012150">
    <property type="protein sequence ID" value="AKS34249.1"/>
    <property type="molecule type" value="Genomic_DNA"/>
</dbReference>
<sequence length="384" mass="42075">MQVHNGANRRPPGVTACLAELETIAAAYVRQVRTLTGYADSVVSDDDLHQTARTTLRLLFEMIQGNDRLAELQDYSESIGRRRARQQVPLESLLRAVRMDFPFIWEALSAHAPGGASSISDSVVWIWSAVERHTTNVQAGYLDEIARVNAELELERTFLLRQLLSVQSRDPQLHLQAAAALGLPADGEFIVVVASDQHPDEVARWTRSCAPQSAVLRLDGVEFAILTADALSREAEQRLLSVPVGVSALANGLSEIAGMWHLARELSAWAEPGHAATLPLHWDKIAARRLGAIGNAFARQTMMPLRALTTRDQKLLADTLRIYLDTGSVAETARRLYCHRNTVINRLSRVSSTTGLDPTVPRDAGALRLLLAIDAPVGETGSKH</sequence>
<dbReference type="InterPro" id="IPR051448">
    <property type="entry name" value="CdaR-like_regulators"/>
</dbReference>
<organism evidence="3 4">
    <name type="scientific">Mycolicibacterium goodii</name>
    <name type="common">Mycobacterium goodii</name>
    <dbReference type="NCBI Taxonomy" id="134601"/>
    <lineage>
        <taxon>Bacteria</taxon>
        <taxon>Bacillati</taxon>
        <taxon>Actinomycetota</taxon>
        <taxon>Actinomycetes</taxon>
        <taxon>Mycobacteriales</taxon>
        <taxon>Mycobacteriaceae</taxon>
        <taxon>Mycolicibacterium</taxon>
    </lineage>
</organism>
<evidence type="ECO:0000313" key="3">
    <source>
        <dbReference type="EMBL" id="AKS34249.1"/>
    </source>
</evidence>
<reference evidence="3 4" key="1">
    <citation type="submission" date="2015-07" db="EMBL/GenBank/DDBJ databases">
        <title>Complete genome sequence of Mycobacterium goodii X7B, a facultative thermophilic biodesulfurizing bacterium.</title>
        <authorList>
            <person name="Yu B."/>
            <person name="Li F."/>
            <person name="Xu P."/>
        </authorList>
    </citation>
    <scope>NUCLEOTIDE SEQUENCE [LARGE SCALE GENOMIC DNA]</scope>
    <source>
        <strain evidence="3 4">X7B</strain>
    </source>
</reference>
<evidence type="ECO:0000313" key="4">
    <source>
        <dbReference type="Proteomes" id="UP000062255"/>
    </source>
</evidence>
<gene>
    <name evidence="3" type="ORF">AFA91_22775</name>
</gene>
<protein>
    <submittedName>
        <fullName evidence="3">Uncharacterized protein</fullName>
    </submittedName>
</protein>
<dbReference type="Pfam" id="PF13556">
    <property type="entry name" value="HTH_30"/>
    <property type="match status" value="1"/>
</dbReference>
<feature type="domain" description="PucR C-terminal helix-turn-helix" evidence="1">
    <location>
        <begin position="316"/>
        <end position="372"/>
    </location>
</feature>
<dbReference type="Pfam" id="PF14361">
    <property type="entry name" value="RsbRD_N"/>
    <property type="match status" value="1"/>
</dbReference>
<dbReference type="Gene3D" id="1.10.10.2840">
    <property type="entry name" value="PucR C-terminal helix-turn-helix domain"/>
    <property type="match status" value="1"/>
</dbReference>
<evidence type="ECO:0000259" key="2">
    <source>
        <dbReference type="Pfam" id="PF14361"/>
    </source>
</evidence>
<dbReference type="InterPro" id="IPR042070">
    <property type="entry name" value="PucR_C-HTH_sf"/>
</dbReference>
<accession>A0A0K0X9Z9</accession>
<dbReference type="KEGG" id="mgo:AFA91_22775"/>